<dbReference type="RefSeq" id="XP_033671251.1">
    <property type="nucleotide sequence ID" value="XM_033804816.1"/>
</dbReference>
<sequence length="111" mass="12581">MATGEWAEDDNRVDVYALFILEDDIPKSIIDEVLTKNADALHQCFFLWLADSYQNLPAITEERTMATKPPIDPGWTSPFLGKTLEEAAEFVKNAPKPLCQVFFRGFGERTL</sequence>
<keyword evidence="2" id="KW-1185">Reference proteome</keyword>
<evidence type="ECO:0000313" key="1">
    <source>
        <dbReference type="EMBL" id="KAF2170362.1"/>
    </source>
</evidence>
<reference evidence="1" key="1">
    <citation type="journal article" date="2020" name="Stud. Mycol.">
        <title>101 Dothideomycetes genomes: a test case for predicting lifestyles and emergence of pathogens.</title>
        <authorList>
            <person name="Haridas S."/>
            <person name="Albert R."/>
            <person name="Binder M."/>
            <person name="Bloem J."/>
            <person name="Labutti K."/>
            <person name="Salamov A."/>
            <person name="Andreopoulos B."/>
            <person name="Baker S."/>
            <person name="Barry K."/>
            <person name="Bills G."/>
            <person name="Bluhm B."/>
            <person name="Cannon C."/>
            <person name="Castanera R."/>
            <person name="Culley D."/>
            <person name="Daum C."/>
            <person name="Ezra D."/>
            <person name="Gonzalez J."/>
            <person name="Henrissat B."/>
            <person name="Kuo A."/>
            <person name="Liang C."/>
            <person name="Lipzen A."/>
            <person name="Lutzoni F."/>
            <person name="Magnuson J."/>
            <person name="Mondo S."/>
            <person name="Nolan M."/>
            <person name="Ohm R."/>
            <person name="Pangilinan J."/>
            <person name="Park H.-J."/>
            <person name="Ramirez L."/>
            <person name="Alfaro M."/>
            <person name="Sun H."/>
            <person name="Tritt A."/>
            <person name="Yoshinaga Y."/>
            <person name="Zwiers L.-H."/>
            <person name="Turgeon B."/>
            <person name="Goodwin S."/>
            <person name="Spatafora J."/>
            <person name="Crous P."/>
            <person name="Grigoriev I."/>
        </authorList>
    </citation>
    <scope>NUCLEOTIDE SEQUENCE</scope>
    <source>
        <strain evidence="1">ATCC 36951</strain>
    </source>
</reference>
<dbReference type="AlphaFoldDB" id="A0A6A6CWZ7"/>
<gene>
    <name evidence="1" type="ORF">M409DRAFT_19182</name>
</gene>
<organism evidence="1 2">
    <name type="scientific">Zasmidium cellare ATCC 36951</name>
    <dbReference type="NCBI Taxonomy" id="1080233"/>
    <lineage>
        <taxon>Eukaryota</taxon>
        <taxon>Fungi</taxon>
        <taxon>Dikarya</taxon>
        <taxon>Ascomycota</taxon>
        <taxon>Pezizomycotina</taxon>
        <taxon>Dothideomycetes</taxon>
        <taxon>Dothideomycetidae</taxon>
        <taxon>Mycosphaerellales</taxon>
        <taxon>Mycosphaerellaceae</taxon>
        <taxon>Zasmidium</taxon>
    </lineage>
</organism>
<dbReference type="GeneID" id="54558088"/>
<name>A0A6A6CWZ7_ZASCE</name>
<dbReference type="Proteomes" id="UP000799537">
    <property type="component" value="Unassembled WGS sequence"/>
</dbReference>
<proteinExistence type="predicted"/>
<protein>
    <submittedName>
        <fullName evidence="1">Uncharacterized protein</fullName>
    </submittedName>
</protein>
<dbReference type="EMBL" id="ML993585">
    <property type="protein sequence ID" value="KAF2170362.1"/>
    <property type="molecule type" value="Genomic_DNA"/>
</dbReference>
<evidence type="ECO:0000313" key="2">
    <source>
        <dbReference type="Proteomes" id="UP000799537"/>
    </source>
</evidence>
<dbReference type="OrthoDB" id="5301876at2759"/>
<accession>A0A6A6CWZ7</accession>